<evidence type="ECO:0000313" key="2">
    <source>
        <dbReference type="Proteomes" id="UP000276133"/>
    </source>
</evidence>
<dbReference type="Proteomes" id="UP000276133">
    <property type="component" value="Unassembled WGS sequence"/>
</dbReference>
<sequence>MNILQRNSPHPAILLNTDSIETDFLLQSSASTTPLMASNQFNLLQQQNSLELKPFKKKEAQIEDDSNTAMNSFKTDITFLDNQSVTSPAANQQQLKLYQQIFKLPNNGIYNKLRYKLPFKFQSQQNQILNKIQFSMFSLKFQNWLFYFSDNGLFKLMMRFSKIRANTYFSFDSLINDFKIKNKMTKLL</sequence>
<comment type="caution">
    <text evidence="1">The sequence shown here is derived from an EMBL/GenBank/DDBJ whole genome shotgun (WGS) entry which is preliminary data.</text>
</comment>
<reference evidence="1 2" key="1">
    <citation type="journal article" date="2018" name="Sci. Rep.">
        <title>Genomic signatures of local adaptation to the degree of environmental predictability in rotifers.</title>
        <authorList>
            <person name="Franch-Gras L."/>
            <person name="Hahn C."/>
            <person name="Garcia-Roger E.M."/>
            <person name="Carmona M.J."/>
            <person name="Serra M."/>
            <person name="Gomez A."/>
        </authorList>
    </citation>
    <scope>NUCLEOTIDE SEQUENCE [LARGE SCALE GENOMIC DNA]</scope>
    <source>
        <strain evidence="1">HYR1</strain>
    </source>
</reference>
<gene>
    <name evidence="1" type="ORF">BpHYR1_034006</name>
</gene>
<evidence type="ECO:0000313" key="1">
    <source>
        <dbReference type="EMBL" id="RNA07604.1"/>
    </source>
</evidence>
<name>A0A3M7Q8V5_BRAPC</name>
<dbReference type="EMBL" id="REGN01006987">
    <property type="protein sequence ID" value="RNA07604.1"/>
    <property type="molecule type" value="Genomic_DNA"/>
</dbReference>
<dbReference type="AlphaFoldDB" id="A0A3M7Q8V5"/>
<protein>
    <submittedName>
        <fullName evidence="1">Uncharacterized protein</fullName>
    </submittedName>
</protein>
<accession>A0A3M7Q8V5</accession>
<proteinExistence type="predicted"/>
<organism evidence="1 2">
    <name type="scientific">Brachionus plicatilis</name>
    <name type="common">Marine rotifer</name>
    <name type="synonym">Brachionus muelleri</name>
    <dbReference type="NCBI Taxonomy" id="10195"/>
    <lineage>
        <taxon>Eukaryota</taxon>
        <taxon>Metazoa</taxon>
        <taxon>Spiralia</taxon>
        <taxon>Gnathifera</taxon>
        <taxon>Rotifera</taxon>
        <taxon>Eurotatoria</taxon>
        <taxon>Monogononta</taxon>
        <taxon>Pseudotrocha</taxon>
        <taxon>Ploima</taxon>
        <taxon>Brachionidae</taxon>
        <taxon>Brachionus</taxon>
    </lineage>
</organism>
<keyword evidence="2" id="KW-1185">Reference proteome</keyword>